<reference evidence="3" key="2">
    <citation type="submission" date="2010-03" db="EMBL/GenBank/DDBJ databases">
        <authorList>
            <person name="Pajon A."/>
        </authorList>
    </citation>
    <scope>NUCLEOTIDE SEQUENCE</scope>
    <source>
        <strain evidence="3">Type strain: 18P13</strain>
    </source>
</reference>
<protein>
    <submittedName>
        <fullName evidence="3">Helix-turn-helix</fullName>
    </submittedName>
</protein>
<dbReference type="KEGG" id="rch:RUM_14600"/>
<dbReference type="GO" id="GO:0003677">
    <property type="term" value="F:DNA binding"/>
    <property type="evidence" value="ECO:0007669"/>
    <property type="project" value="UniProtKB-KW"/>
</dbReference>
<dbReference type="Gene3D" id="1.10.260.40">
    <property type="entry name" value="lambda repressor-like DNA-binding domains"/>
    <property type="match status" value="1"/>
</dbReference>
<dbReference type="GeneID" id="83156183"/>
<evidence type="ECO:0000313" key="4">
    <source>
        <dbReference type="Proteomes" id="UP000007054"/>
    </source>
</evidence>
<dbReference type="InterPro" id="IPR001387">
    <property type="entry name" value="Cro/C1-type_HTH"/>
</dbReference>
<dbReference type="SMART" id="SM00530">
    <property type="entry name" value="HTH_XRE"/>
    <property type="match status" value="1"/>
</dbReference>
<keyword evidence="4" id="KW-1185">Reference proteome</keyword>
<evidence type="ECO:0000256" key="1">
    <source>
        <dbReference type="ARBA" id="ARBA00023125"/>
    </source>
</evidence>
<organism evidence="3 4">
    <name type="scientific">Ruminococcus champanellensis (strain DSM 18848 / JCM 17042 / KCTC 15320 / 18P13)</name>
    <dbReference type="NCBI Taxonomy" id="213810"/>
    <lineage>
        <taxon>Bacteria</taxon>
        <taxon>Bacillati</taxon>
        <taxon>Bacillota</taxon>
        <taxon>Clostridia</taxon>
        <taxon>Eubacteriales</taxon>
        <taxon>Oscillospiraceae</taxon>
        <taxon>Ruminococcus</taxon>
    </lineage>
</organism>
<dbReference type="Proteomes" id="UP000007054">
    <property type="component" value="Chromosome"/>
</dbReference>
<keyword evidence="1" id="KW-0238">DNA-binding</keyword>
<sequence length="239" mass="26476">MNSDFSRIITLQRKERKISQKQAASDLGISQALLSHYEKGIRECGLGFLVKIADYYNVSCDYLLGRTPEPEGKIITIDDIPDDDGNNVMPSPEVITFNRRIINNSISLLFSLAQKANSITLIKEVSSYLMLSVYKLFRIVYNANPKNDQKLFKIPKVIANDSANAIISMNEADIKAASSGIPIGEHDCVTDTETLYVTTATLSQDYSEYSASLLNLIKISEDSISKTRNDPEPDASAPK</sequence>
<accession>D4LD69</accession>
<gene>
    <name evidence="3" type="ordered locus">RUM_14600</name>
</gene>
<dbReference type="SUPFAM" id="SSF47413">
    <property type="entry name" value="lambda repressor-like DNA-binding domains"/>
    <property type="match status" value="1"/>
</dbReference>
<dbReference type="CDD" id="cd00093">
    <property type="entry name" value="HTH_XRE"/>
    <property type="match status" value="1"/>
</dbReference>
<evidence type="ECO:0000259" key="2">
    <source>
        <dbReference type="PROSITE" id="PS50943"/>
    </source>
</evidence>
<proteinExistence type="predicted"/>
<dbReference type="AlphaFoldDB" id="D4LD69"/>
<feature type="domain" description="HTH cro/C1-type" evidence="2">
    <location>
        <begin position="9"/>
        <end position="63"/>
    </location>
</feature>
<evidence type="ECO:0000313" key="3">
    <source>
        <dbReference type="EMBL" id="CBL17564.1"/>
    </source>
</evidence>
<dbReference type="InterPro" id="IPR010982">
    <property type="entry name" value="Lambda_DNA-bd_dom_sf"/>
</dbReference>
<dbReference type="PATRIC" id="fig|213810.4.peg.1357"/>
<dbReference type="PROSITE" id="PS50943">
    <property type="entry name" value="HTH_CROC1"/>
    <property type="match status" value="1"/>
</dbReference>
<dbReference type="EMBL" id="FP929052">
    <property type="protein sequence ID" value="CBL17564.1"/>
    <property type="molecule type" value="Genomic_DNA"/>
</dbReference>
<dbReference type="STRING" id="213810.RUM_14600"/>
<reference evidence="3" key="1">
    <citation type="submission" date="2010-03" db="EMBL/GenBank/DDBJ databases">
        <title>The genome sequence of Ruminococcus sp. 18P13.</title>
        <authorList>
            <consortium name="metaHIT consortium -- http://www.metahit.eu/"/>
            <person name="Pajon A."/>
            <person name="Turner K."/>
            <person name="Parkhill J."/>
            <person name="Bernalier A."/>
        </authorList>
    </citation>
    <scope>NUCLEOTIDE SEQUENCE [LARGE SCALE GENOMIC DNA]</scope>
    <source>
        <strain evidence="3">Type strain: 18P13</strain>
    </source>
</reference>
<name>D4LD69_RUMC1</name>
<dbReference type="BioCyc" id="RCHA213810:RUM_RS07090-MONOMER"/>
<dbReference type="OrthoDB" id="8115576at2"/>
<dbReference type="PANTHER" id="PTHR46558">
    <property type="entry name" value="TRACRIPTIONAL REGULATORY PROTEIN-RELATED-RELATED"/>
    <property type="match status" value="1"/>
</dbReference>
<dbReference type="PANTHER" id="PTHR46558:SF11">
    <property type="entry name" value="HTH-TYPE TRANSCRIPTIONAL REGULATOR XRE"/>
    <property type="match status" value="1"/>
</dbReference>
<dbReference type="Pfam" id="PF01381">
    <property type="entry name" value="HTH_3"/>
    <property type="match status" value="1"/>
</dbReference>
<dbReference type="HOGENOM" id="CLU_1198332_0_0_9"/>
<dbReference type="RefSeq" id="WP_015558471.1">
    <property type="nucleotide sequence ID" value="NC_021039.1"/>
</dbReference>